<dbReference type="PANTHER" id="PTHR24256">
    <property type="entry name" value="TRYPTASE-RELATED"/>
    <property type="match status" value="1"/>
</dbReference>
<dbReference type="AlphaFoldDB" id="A0A5E4QPH1"/>
<sequence length="235" mass="27066">MMQYWLTVIFLINTDIVCANNSLTNNVKHFNATRRIINGQEAGDTRPYMVYLRPARTETSVDANWLCGGVIVDHQHILTSAACIEDVKHFYVVSGTHKWYEKNTDEECIRNGAKKAVWKCVSKDNIRWMINDIAVVRVEDSFNFEKRVRGCDFIPKQIAYNNQSEEAEKPGTVGSIAGWGSVESFGDVSMNLDYLRPAKSEDNSNYLRSHMNETIHKKFAKRSRHNRQQRQLSEN</sequence>
<evidence type="ECO:0000313" key="6">
    <source>
        <dbReference type="Proteomes" id="UP000324832"/>
    </source>
</evidence>
<organism evidence="5 6">
    <name type="scientific">Leptidea sinapis</name>
    <dbReference type="NCBI Taxonomy" id="189913"/>
    <lineage>
        <taxon>Eukaryota</taxon>
        <taxon>Metazoa</taxon>
        <taxon>Ecdysozoa</taxon>
        <taxon>Arthropoda</taxon>
        <taxon>Hexapoda</taxon>
        <taxon>Insecta</taxon>
        <taxon>Pterygota</taxon>
        <taxon>Neoptera</taxon>
        <taxon>Endopterygota</taxon>
        <taxon>Lepidoptera</taxon>
        <taxon>Glossata</taxon>
        <taxon>Ditrysia</taxon>
        <taxon>Papilionoidea</taxon>
        <taxon>Pieridae</taxon>
        <taxon>Dismorphiinae</taxon>
        <taxon>Leptidea</taxon>
    </lineage>
</organism>
<keyword evidence="3" id="KW-0732">Signal</keyword>
<dbReference type="EMBL" id="FZQP02004556">
    <property type="protein sequence ID" value="VVD00256.1"/>
    <property type="molecule type" value="Genomic_DNA"/>
</dbReference>
<comment type="similarity">
    <text evidence="2">Belongs to the peptidase S1 family. CLIP subfamily.</text>
</comment>
<accession>A0A5E4QPH1</accession>
<keyword evidence="1" id="KW-1015">Disulfide bond</keyword>
<dbReference type="InterPro" id="IPR043504">
    <property type="entry name" value="Peptidase_S1_PA_chymotrypsin"/>
</dbReference>
<feature type="chain" id="PRO_5022933757" description="Peptidase S1 domain-containing protein" evidence="3">
    <location>
        <begin position="20"/>
        <end position="235"/>
    </location>
</feature>
<evidence type="ECO:0000313" key="5">
    <source>
        <dbReference type="EMBL" id="VVD00256.1"/>
    </source>
</evidence>
<dbReference type="SMART" id="SM00020">
    <property type="entry name" value="Tryp_SPc"/>
    <property type="match status" value="1"/>
</dbReference>
<dbReference type="GO" id="GO:0006508">
    <property type="term" value="P:proteolysis"/>
    <property type="evidence" value="ECO:0007669"/>
    <property type="project" value="InterPro"/>
</dbReference>
<proteinExistence type="inferred from homology"/>
<name>A0A5E4QPH1_9NEOP</name>
<feature type="domain" description="Peptidase S1" evidence="4">
    <location>
        <begin position="35"/>
        <end position="215"/>
    </location>
</feature>
<dbReference type="InterPro" id="IPR009003">
    <property type="entry name" value="Peptidase_S1_PA"/>
</dbReference>
<dbReference type="Proteomes" id="UP000324832">
    <property type="component" value="Unassembled WGS sequence"/>
</dbReference>
<reference evidence="5 6" key="1">
    <citation type="submission" date="2017-07" db="EMBL/GenBank/DDBJ databases">
        <authorList>
            <person name="Talla V."/>
            <person name="Backstrom N."/>
        </authorList>
    </citation>
    <scope>NUCLEOTIDE SEQUENCE [LARGE SCALE GENOMIC DNA]</scope>
</reference>
<evidence type="ECO:0000259" key="4">
    <source>
        <dbReference type="SMART" id="SM00020"/>
    </source>
</evidence>
<dbReference type="Gene3D" id="2.40.10.10">
    <property type="entry name" value="Trypsin-like serine proteases"/>
    <property type="match status" value="1"/>
</dbReference>
<dbReference type="Pfam" id="PF00089">
    <property type="entry name" value="Trypsin"/>
    <property type="match status" value="1"/>
</dbReference>
<evidence type="ECO:0000256" key="3">
    <source>
        <dbReference type="SAM" id="SignalP"/>
    </source>
</evidence>
<keyword evidence="6" id="KW-1185">Reference proteome</keyword>
<dbReference type="InterPro" id="IPR001254">
    <property type="entry name" value="Trypsin_dom"/>
</dbReference>
<dbReference type="SUPFAM" id="SSF50494">
    <property type="entry name" value="Trypsin-like serine proteases"/>
    <property type="match status" value="1"/>
</dbReference>
<gene>
    <name evidence="5" type="ORF">LSINAPIS_LOCUS10934</name>
</gene>
<dbReference type="InterPro" id="IPR051487">
    <property type="entry name" value="Ser/Thr_Proteases_Immune/Dev"/>
</dbReference>
<evidence type="ECO:0000256" key="2">
    <source>
        <dbReference type="ARBA" id="ARBA00024195"/>
    </source>
</evidence>
<protein>
    <recommendedName>
        <fullName evidence="4">Peptidase S1 domain-containing protein</fullName>
    </recommendedName>
</protein>
<feature type="signal peptide" evidence="3">
    <location>
        <begin position="1"/>
        <end position="19"/>
    </location>
</feature>
<evidence type="ECO:0000256" key="1">
    <source>
        <dbReference type="ARBA" id="ARBA00023157"/>
    </source>
</evidence>
<dbReference type="GO" id="GO:0004252">
    <property type="term" value="F:serine-type endopeptidase activity"/>
    <property type="evidence" value="ECO:0007669"/>
    <property type="project" value="InterPro"/>
</dbReference>